<feature type="coiled-coil region" evidence="4">
    <location>
        <begin position="1503"/>
        <end position="1611"/>
    </location>
</feature>
<gene>
    <name evidence="7" type="primary">TRIP11</name>
    <name evidence="7" type="synonym">trip11</name>
</gene>
<dbReference type="OrthoDB" id="425925at2759"/>
<dbReference type="Proteomes" id="UP000694620">
    <property type="component" value="Chromosome 16"/>
</dbReference>
<dbReference type="PANTHER" id="PTHR18921">
    <property type="entry name" value="MYOSIN HEAVY CHAIN - RELATED"/>
    <property type="match status" value="1"/>
</dbReference>
<feature type="compositionally biased region" description="Basic and acidic residues" evidence="5">
    <location>
        <begin position="1360"/>
        <end position="1382"/>
    </location>
</feature>
<dbReference type="GO" id="GO:0007030">
    <property type="term" value="P:Golgi organization"/>
    <property type="evidence" value="ECO:0007669"/>
    <property type="project" value="TreeGrafter"/>
</dbReference>
<evidence type="ECO:0000256" key="2">
    <source>
        <dbReference type="ARBA" id="ARBA00023034"/>
    </source>
</evidence>
<reference evidence="7" key="2">
    <citation type="submission" date="2025-08" db="UniProtKB">
        <authorList>
            <consortium name="Ensembl"/>
        </authorList>
    </citation>
    <scope>IDENTIFICATION</scope>
</reference>
<proteinExistence type="predicted"/>
<comment type="subcellular location">
    <subcellularLocation>
        <location evidence="1">Golgi apparatus</location>
    </subcellularLocation>
</comment>
<evidence type="ECO:0000313" key="7">
    <source>
        <dbReference type="Ensembl" id="ENSECRP00000022760.1"/>
    </source>
</evidence>
<feature type="domain" description="GRIP" evidence="6">
    <location>
        <begin position="1752"/>
        <end position="1801"/>
    </location>
</feature>
<feature type="region of interest" description="Disordered" evidence="5">
    <location>
        <begin position="1351"/>
        <end position="1382"/>
    </location>
</feature>
<feature type="coiled-coil region" evidence="4">
    <location>
        <begin position="169"/>
        <end position="446"/>
    </location>
</feature>
<dbReference type="GeneTree" id="ENSGT00710000106769"/>
<evidence type="ECO:0000259" key="6">
    <source>
        <dbReference type="PROSITE" id="PS50913"/>
    </source>
</evidence>
<dbReference type="InterPro" id="IPR000237">
    <property type="entry name" value="GRIP_dom"/>
</dbReference>
<evidence type="ECO:0000256" key="1">
    <source>
        <dbReference type="ARBA" id="ARBA00004555"/>
    </source>
</evidence>
<feature type="coiled-coil region" evidence="4">
    <location>
        <begin position="1076"/>
        <end position="1103"/>
    </location>
</feature>
<organism evidence="7 8">
    <name type="scientific">Erpetoichthys calabaricus</name>
    <name type="common">Rope fish</name>
    <name type="synonym">Calamoichthys calabaricus</name>
    <dbReference type="NCBI Taxonomy" id="27687"/>
    <lineage>
        <taxon>Eukaryota</taxon>
        <taxon>Metazoa</taxon>
        <taxon>Chordata</taxon>
        <taxon>Craniata</taxon>
        <taxon>Vertebrata</taxon>
        <taxon>Euteleostomi</taxon>
        <taxon>Actinopterygii</taxon>
        <taxon>Polypteriformes</taxon>
        <taxon>Polypteridae</taxon>
        <taxon>Erpetoichthys</taxon>
    </lineage>
</organism>
<evidence type="ECO:0000256" key="5">
    <source>
        <dbReference type="SAM" id="MobiDB-lite"/>
    </source>
</evidence>
<feature type="coiled-coil region" evidence="4">
    <location>
        <begin position="1666"/>
        <end position="1745"/>
    </location>
</feature>
<dbReference type="GO" id="GO:0031267">
    <property type="term" value="F:small GTPase binding"/>
    <property type="evidence" value="ECO:0007669"/>
    <property type="project" value="TreeGrafter"/>
</dbReference>
<feature type="coiled-coil region" evidence="4">
    <location>
        <begin position="63"/>
        <end position="129"/>
    </location>
</feature>
<dbReference type="PANTHER" id="PTHR18921:SF2">
    <property type="entry name" value="THYROID RECEPTOR-INTERACTING PROTEIN 11"/>
    <property type="match status" value="1"/>
</dbReference>
<name>A0A8C4SXF5_ERPCA</name>
<dbReference type="CTD" id="9321"/>
<dbReference type="Ensembl" id="ENSECRT00000023250.1">
    <property type="protein sequence ID" value="ENSECRP00000022760.1"/>
    <property type="gene ID" value="ENSECRG00000015387.1"/>
</dbReference>
<protein>
    <submittedName>
        <fullName evidence="7">Thyroid hormone receptor interactor 11</fullName>
    </submittedName>
</protein>
<feature type="coiled-coil region" evidence="4">
    <location>
        <begin position="994"/>
        <end position="1021"/>
    </location>
</feature>
<reference evidence="7" key="3">
    <citation type="submission" date="2025-09" db="UniProtKB">
        <authorList>
            <consortium name="Ensembl"/>
        </authorList>
    </citation>
    <scope>IDENTIFICATION</scope>
</reference>
<evidence type="ECO:0000313" key="8">
    <source>
        <dbReference type="Proteomes" id="UP000694620"/>
    </source>
</evidence>
<keyword evidence="2" id="KW-0333">Golgi apparatus</keyword>
<keyword evidence="8" id="KW-1185">Reference proteome</keyword>
<dbReference type="GO" id="GO:0005794">
    <property type="term" value="C:Golgi apparatus"/>
    <property type="evidence" value="ECO:0007669"/>
    <property type="project" value="UniProtKB-SubCell"/>
</dbReference>
<evidence type="ECO:0000256" key="4">
    <source>
        <dbReference type="SAM" id="Coils"/>
    </source>
</evidence>
<dbReference type="GO" id="GO:0006888">
    <property type="term" value="P:endoplasmic reticulum to Golgi vesicle-mediated transport"/>
    <property type="evidence" value="ECO:0007669"/>
    <property type="project" value="TreeGrafter"/>
</dbReference>
<dbReference type="RefSeq" id="XP_028677661.1">
    <property type="nucleotide sequence ID" value="XM_028821828.2"/>
</dbReference>
<reference evidence="7" key="1">
    <citation type="submission" date="2021-06" db="EMBL/GenBank/DDBJ databases">
        <authorList>
            <consortium name="Wellcome Sanger Institute Data Sharing"/>
        </authorList>
    </citation>
    <scope>NUCLEOTIDE SEQUENCE [LARGE SCALE GENOMIC DNA]</scope>
</reference>
<dbReference type="GeneID" id="114666818"/>
<accession>A0A8C4SXF5</accession>
<feature type="coiled-coil region" evidence="4">
    <location>
        <begin position="1184"/>
        <end position="1281"/>
    </location>
</feature>
<sequence length="1955" mass="223725">MTSWLGGIGSGLGQSLGQVSGSLSSFTGHISSFTKDMLLEGTEEMPAELNASNTRFTDLESTYMSQKSEYERLKAIHSELEEKHEAAELQIKQLSSEYRGQLQQKEVEISHLKARQNTLQDQLHKLQASSQSSQTDAPVLPLTSTSAGFLSSEQYNRGFQGDEMDFGDMIWSQQEINRLSNEVVQLEAEVLRWKQLYQTSKYQGTENVDQEEKQSLQRTIKELKEHLSREIDEHQHELSVLQDTHRHKLAEVMHRHREELAEYEERIEELEEQMQSGATSGGNCENLKASDKHHSPIAVEADLDSLRQTNEELKKRITEMNRLQESAEKQQLALSEDLRQSQAENCQLIQNYERLQNCVDELQVRVKDQEEKSMQRSLLENENNVLKKALSELENEIASLKLSPQASVTLDDSEMKEMIEMLKKEVKQLEDEKLCFVEQLETLKHQPTGSTEANNEEQTEVLLEIKEQKLQETLTALSCCTLEKETLIAEVDVLDKQNQEATQHLIYLKEQLAQQKQDSDTAIEVLRLELGRSKSEVTRLESELELQKEKLSQSAYALNDMHMTKQQLQQTVQDIKEKLVKAQDCNADIRKENTELKKQLQTTTQQLSEAKHTLLKTNESTSVVLQQNQSELEMAKLKQEALESRNSQEKALAENYELKMLTRKLREELERNEDSVKKTLLETNTKLEALKLEKEQLEEELSSAEKRLAEQSKCYQQTIEEITLARNLDATALQAEHERLLKLKQEKEFEISELKSKIESIEADHQETKEMLASSVCGQKQLTELIKEKEILMETLKERANELQKELEKNSDTAKELELLKHQLEDKERQLSTIKEKNSHLKEEIDRMKDHQGRHHSVAEPKTLDIITELETEISHLKAKGSTSQEEMSLMKKTIEEQKADIAQLQNTIQEQETDLDESKTQREHVTSMYKKVVFDKDKTIISLQETIDEIKKQFQRDVQVIHTDSPVILQEDKCHSINHENGDEKQDLSKAEIDRLVKGIKEKETEISLLNEKNLTLSKQLDQLADSNTEVSKLSQIIQQKDLEIQALHARVTSGNFMQDVIYLQQQLQAYALEREQVLAVLNEKTRENSQLKSEYHRLMDIVAAKEGALLKLHAENQKMSELRDFGSEDMVRETIQNLSRIIREKDIEIDALTQKSQTLLTVLQSSSSGPGSESSGVSSNQFEELLQERNNLKQQVKKMEEWKQQVITTVKNMQHESAQLQEELLKLQTQVTADSDSNGKLYVDYNRLIQSYEQKERKLGSLSQELAQVQQSISQLSNTKDVLLGKLDLVSVEPKEISSQTSTVLHNSAVPLSQDEQLKKLHEEVAFFKNMLEEKETVIQTLKENNHRLSNSFASSSENERKGQEEAAAERKKTKERLDGLQKSLREKDLLIKSKGDQLNSVSESLRNKENDNEVLKQAVTNLKERTLILEMDLRAVKEENEQIMSKSREKETEFRALQETNMQFSMLLREKEFESNSMREKASALERLLKEREQGKSGELNQLLNEVKSMQEKAAVFQQERDQVMLALKQKQMEASAVQNELQYLRDKEQRLAQELERLRSHLIEMEESYTREAVAAEDRETELRRKVNILEEKLVASSSAVENASQQASLQVDSLQEQLNIVVQQRDEALIHLNISQEQVKQYAVSLSNLQMVLEQFQQEEKAMYSAEVEKHKKENAEFKRRTEKLEDRASNLQARLDEANAALDSASRLTDQLDLKDEQIEELQKQVGLRQEMLEDAQNKLLNVLHNTEGKIDKVLMRNLFVGQFHTPKSKRPEVLRLMGSILDLKKEDMDELLMEEHRGVTGWMTSWLGGRNVQSVPNTPLKGTSASSFNTSFSEMFVKFLEVESRPTPPPPKLSVFDIKPLGDAVAGRPSSVRATNLAGTAGADRRADSNPFLAPRSAAVPLTTKATGSSSTGHLLMKPISDALPTFTPLPVSPDASAGAVLKDLLKE</sequence>
<feature type="coiled-coil region" evidence="4">
    <location>
        <begin position="484"/>
        <end position="851"/>
    </location>
</feature>
<feature type="coiled-coil region" evidence="4">
    <location>
        <begin position="888"/>
        <end position="922"/>
    </location>
</feature>
<dbReference type="PROSITE" id="PS50913">
    <property type="entry name" value="GRIP"/>
    <property type="match status" value="1"/>
</dbReference>
<keyword evidence="3 4" id="KW-0175">Coiled coil</keyword>
<evidence type="ECO:0000256" key="3">
    <source>
        <dbReference type="ARBA" id="ARBA00023054"/>
    </source>
</evidence>